<dbReference type="PANTHER" id="PTHR43135:SF3">
    <property type="entry name" value="ALPHA-D-RIBOSE 1-METHYLPHOSPHONATE 5-TRIPHOSPHATE DIPHOSPHATASE"/>
    <property type="match status" value="1"/>
</dbReference>
<proteinExistence type="predicted"/>
<dbReference type="Proteomes" id="UP000001784">
    <property type="component" value="Chromosome"/>
</dbReference>
<evidence type="ECO:0000313" key="3">
    <source>
        <dbReference type="Proteomes" id="UP000001784"/>
    </source>
</evidence>
<dbReference type="InterPro" id="IPR051781">
    <property type="entry name" value="Metallo-dep_Hydrolase"/>
</dbReference>
<dbReference type="InParanoid" id="A0LKY1"/>
<dbReference type="RefSeq" id="WP_011699251.1">
    <property type="nucleotide sequence ID" value="NC_008554.1"/>
</dbReference>
<protein>
    <submittedName>
        <fullName evidence="2">Amidohydrolase</fullName>
    </submittedName>
</protein>
<dbReference type="HOGENOM" id="CLU_665209_0_0_7"/>
<accession>A0LKY1</accession>
<name>A0LKY1_SYNFM</name>
<dbReference type="GO" id="GO:0016810">
    <property type="term" value="F:hydrolase activity, acting on carbon-nitrogen (but not peptide) bonds"/>
    <property type="evidence" value="ECO:0007669"/>
    <property type="project" value="InterPro"/>
</dbReference>
<dbReference type="eggNOG" id="COG1228">
    <property type="taxonomic scope" value="Bacteria"/>
</dbReference>
<dbReference type="Pfam" id="PF01979">
    <property type="entry name" value="Amidohydro_1"/>
    <property type="match status" value="1"/>
</dbReference>
<evidence type="ECO:0000259" key="1">
    <source>
        <dbReference type="Pfam" id="PF01979"/>
    </source>
</evidence>
<dbReference type="STRING" id="335543.Sfum_2402"/>
<evidence type="ECO:0000313" key="2">
    <source>
        <dbReference type="EMBL" id="ABK18083.1"/>
    </source>
</evidence>
<keyword evidence="3" id="KW-1185">Reference proteome</keyword>
<dbReference type="Gene3D" id="2.30.40.10">
    <property type="entry name" value="Urease, subunit C, domain 1"/>
    <property type="match status" value="1"/>
</dbReference>
<dbReference type="InterPro" id="IPR032466">
    <property type="entry name" value="Metal_Hydrolase"/>
</dbReference>
<dbReference type="OrthoDB" id="9782972at2"/>
<dbReference type="Gene3D" id="3.20.20.140">
    <property type="entry name" value="Metal-dependent hydrolases"/>
    <property type="match status" value="1"/>
</dbReference>
<dbReference type="InterPro" id="IPR006680">
    <property type="entry name" value="Amidohydro-rel"/>
</dbReference>
<gene>
    <name evidence="2" type="ordered locus">Sfum_2402</name>
</gene>
<dbReference type="EMBL" id="CP000478">
    <property type="protein sequence ID" value="ABK18083.1"/>
    <property type="molecule type" value="Genomic_DNA"/>
</dbReference>
<dbReference type="SUPFAM" id="SSF51338">
    <property type="entry name" value="Composite domain of metallo-dependent hydrolases"/>
    <property type="match status" value="1"/>
</dbReference>
<dbReference type="PANTHER" id="PTHR43135">
    <property type="entry name" value="ALPHA-D-RIBOSE 1-METHYLPHOSPHONATE 5-TRIPHOSPHATE DIPHOSPHATASE"/>
    <property type="match status" value="1"/>
</dbReference>
<sequence length="397" mass="42665">MEKLLRLTAGWLIDGTGSPPKRDMLVCVENATIVSVTSACRGEPGPREPSGADLSRCTVLPGLVDCHVHLAMSGTDDARIRNRQLCLPYHEAVPLIRERLLAHLACGIVAVRDGGDGAAHSLRYRIEHLPCPDLPVALKSPGTAWHSPGRYGKLIGRAPREGVSLAECITTRREAADHVKLVNSGLNSLHEFGRETPPQFGREELAGAVAAARRGGLKTMVHANGKIPVRLAVEAGCDSIEHGFFMGFENLERMADRQTFWVPTAFTMKAFAEQALSGSREAEISRRNLDHQLEQLRRARELGVPVASGTDAGGPGIHHGKALAEELKLFMEAGFSIQDAIRCAALNGARLLGIESVVGEVKAGRAATFLVVPGPPDALPGSLRHAERVYVLGTRVK</sequence>
<dbReference type="KEGG" id="sfu:Sfum_2402"/>
<keyword evidence="2" id="KW-0378">Hydrolase</keyword>
<dbReference type="SUPFAM" id="SSF51556">
    <property type="entry name" value="Metallo-dependent hydrolases"/>
    <property type="match status" value="1"/>
</dbReference>
<organism evidence="2 3">
    <name type="scientific">Syntrophobacter fumaroxidans (strain DSM 10017 / MPOB)</name>
    <dbReference type="NCBI Taxonomy" id="335543"/>
    <lineage>
        <taxon>Bacteria</taxon>
        <taxon>Pseudomonadati</taxon>
        <taxon>Thermodesulfobacteriota</taxon>
        <taxon>Syntrophobacteria</taxon>
        <taxon>Syntrophobacterales</taxon>
        <taxon>Syntrophobacteraceae</taxon>
        <taxon>Syntrophobacter</taxon>
    </lineage>
</organism>
<dbReference type="InterPro" id="IPR011059">
    <property type="entry name" value="Metal-dep_hydrolase_composite"/>
</dbReference>
<feature type="domain" description="Amidohydrolase-related" evidence="1">
    <location>
        <begin position="58"/>
        <end position="372"/>
    </location>
</feature>
<dbReference type="AlphaFoldDB" id="A0LKY1"/>
<reference evidence="2 3" key="1">
    <citation type="submission" date="2006-10" db="EMBL/GenBank/DDBJ databases">
        <title>Complete sequence of Syntrophobacter fumaroxidans MPOB.</title>
        <authorList>
            <consortium name="US DOE Joint Genome Institute"/>
            <person name="Copeland A."/>
            <person name="Lucas S."/>
            <person name="Lapidus A."/>
            <person name="Barry K."/>
            <person name="Detter J.C."/>
            <person name="Glavina del Rio T."/>
            <person name="Hammon N."/>
            <person name="Israni S."/>
            <person name="Pitluck S."/>
            <person name="Goltsman E.G."/>
            <person name="Martinez M."/>
            <person name="Schmutz J."/>
            <person name="Larimer F."/>
            <person name="Land M."/>
            <person name="Hauser L."/>
            <person name="Kyrpides N."/>
            <person name="Kim E."/>
            <person name="Boone D.R."/>
            <person name="Brockman F."/>
            <person name="Culley D."/>
            <person name="Ferry J."/>
            <person name="Gunsalus R."/>
            <person name="McInerney M.J."/>
            <person name="Morrison M."/>
            <person name="Plugge C."/>
            <person name="Rohlin L."/>
            <person name="Scholten J."/>
            <person name="Sieber J."/>
            <person name="Stams A.J.M."/>
            <person name="Worm P."/>
            <person name="Henstra A.M."/>
            <person name="Richardson P."/>
        </authorList>
    </citation>
    <scope>NUCLEOTIDE SEQUENCE [LARGE SCALE GENOMIC DNA]</scope>
    <source>
        <strain evidence="3">DSM 10017 / MPOB</strain>
    </source>
</reference>